<comment type="caution">
    <text evidence="3">The sequence shown here is derived from an EMBL/GenBank/DDBJ whole genome shotgun (WGS) entry which is preliminary data.</text>
</comment>
<keyword evidence="4" id="KW-1185">Reference proteome</keyword>
<evidence type="ECO:0000256" key="2">
    <source>
        <dbReference type="SAM" id="MobiDB-lite"/>
    </source>
</evidence>
<evidence type="ECO:0000256" key="1">
    <source>
        <dbReference type="SAM" id="Coils"/>
    </source>
</evidence>
<protein>
    <submittedName>
        <fullName evidence="3">Uncharacterized protein</fullName>
    </submittedName>
</protein>
<dbReference type="EMBL" id="JBANRG010000010">
    <property type="protein sequence ID" value="KAK7462672.1"/>
    <property type="molecule type" value="Genomic_DNA"/>
</dbReference>
<evidence type="ECO:0000313" key="3">
    <source>
        <dbReference type="EMBL" id="KAK7462672.1"/>
    </source>
</evidence>
<organism evidence="3 4">
    <name type="scientific">Marasmiellus scandens</name>
    <dbReference type="NCBI Taxonomy" id="2682957"/>
    <lineage>
        <taxon>Eukaryota</taxon>
        <taxon>Fungi</taxon>
        <taxon>Dikarya</taxon>
        <taxon>Basidiomycota</taxon>
        <taxon>Agaricomycotina</taxon>
        <taxon>Agaricomycetes</taxon>
        <taxon>Agaricomycetidae</taxon>
        <taxon>Agaricales</taxon>
        <taxon>Marasmiineae</taxon>
        <taxon>Omphalotaceae</taxon>
        <taxon>Marasmiellus</taxon>
    </lineage>
</organism>
<sequence>MFSVTTKHNHELKATTIPNPSSRSPSRSLSTIPTPTASTHSITAAILNPTPPSSTQPPEPLVPSPTSTELAVSLQPGIIHQHWNLRRLNAKVRHQAYESGLQSLHERLDALETKMEAERMKTEAERKKMGAERKKMEAEWGKLKPEMETKATRMKSEMGTRIRAWEKEICKVKEARVADLCMTQKYIEGTHWQAKAECDFLVSESIARIIQSRNNHVMHKLDPLHAETLCKAPKRNYITKWMDPAKDNGLSPELQAACSAARSELEPNEIFLLMDLDKCRNQGRDSRNSAAHPIPTLSTARQLVRQAIIDTFPDRQPNDRQKVIDYAMSCLDKKPGRKATEEELENDVVLIDGLVPLFKEDNGDSYTEIGPVAAMVAVLGERIQEARDDVKSYKKRICDDLDAFGDGGGDGDGDDERKPKRRNVV</sequence>
<name>A0ABR1JK42_9AGAR</name>
<feature type="compositionally biased region" description="Low complexity" evidence="2">
    <location>
        <begin position="15"/>
        <end position="36"/>
    </location>
</feature>
<dbReference type="Proteomes" id="UP001498398">
    <property type="component" value="Unassembled WGS sequence"/>
</dbReference>
<gene>
    <name evidence="3" type="ORF">VKT23_007260</name>
</gene>
<accession>A0ABR1JK42</accession>
<proteinExistence type="predicted"/>
<feature type="region of interest" description="Disordered" evidence="2">
    <location>
        <begin position="1"/>
        <end position="68"/>
    </location>
</feature>
<keyword evidence="1" id="KW-0175">Coiled coil</keyword>
<feature type="coiled-coil region" evidence="1">
    <location>
        <begin position="94"/>
        <end position="139"/>
    </location>
</feature>
<feature type="region of interest" description="Disordered" evidence="2">
    <location>
        <begin position="400"/>
        <end position="425"/>
    </location>
</feature>
<feature type="compositionally biased region" description="Pro residues" evidence="2">
    <location>
        <begin position="49"/>
        <end position="63"/>
    </location>
</feature>
<reference evidence="3 4" key="1">
    <citation type="submission" date="2024-01" db="EMBL/GenBank/DDBJ databases">
        <title>A draft genome for the cacao thread blight pathogen Marasmiellus scandens.</title>
        <authorList>
            <person name="Baruah I.K."/>
            <person name="Leung J."/>
            <person name="Bukari Y."/>
            <person name="Amoako-Attah I."/>
            <person name="Meinhardt L.W."/>
            <person name="Bailey B.A."/>
            <person name="Cohen S.P."/>
        </authorList>
    </citation>
    <scope>NUCLEOTIDE SEQUENCE [LARGE SCALE GENOMIC DNA]</scope>
    <source>
        <strain evidence="3 4">GH-19</strain>
    </source>
</reference>
<evidence type="ECO:0000313" key="4">
    <source>
        <dbReference type="Proteomes" id="UP001498398"/>
    </source>
</evidence>